<gene>
    <name evidence="12" type="primary">fliH</name>
    <name evidence="12" type="ORF">GNT65_12335</name>
</gene>
<evidence type="ECO:0000256" key="7">
    <source>
        <dbReference type="ARBA" id="ARBA00022795"/>
    </source>
</evidence>
<comment type="similarity">
    <text evidence="3">Belongs to the FliH family.</text>
</comment>
<evidence type="ECO:0000256" key="10">
    <source>
        <dbReference type="SAM" id="MobiDB-lite"/>
    </source>
</evidence>
<dbReference type="InterPro" id="IPR051472">
    <property type="entry name" value="T3SS_Stator/FliH"/>
</dbReference>
<keyword evidence="12" id="KW-0282">Flagellum</keyword>
<feature type="region of interest" description="Disordered" evidence="10">
    <location>
        <begin position="274"/>
        <end position="341"/>
    </location>
</feature>
<evidence type="ECO:0000313" key="13">
    <source>
        <dbReference type="Proteomes" id="UP000474778"/>
    </source>
</evidence>
<comment type="caution">
    <text evidence="12">The sequence shown here is derived from an EMBL/GenBank/DDBJ whole genome shotgun (WGS) entry which is preliminary data.</text>
</comment>
<evidence type="ECO:0000256" key="5">
    <source>
        <dbReference type="ARBA" id="ARBA00022448"/>
    </source>
</evidence>
<dbReference type="GO" id="GO:0009288">
    <property type="term" value="C:bacterial-type flagellum"/>
    <property type="evidence" value="ECO:0007669"/>
    <property type="project" value="InterPro"/>
</dbReference>
<dbReference type="Pfam" id="PF02108">
    <property type="entry name" value="FliH"/>
    <property type="match status" value="1"/>
</dbReference>
<keyword evidence="9" id="KW-1006">Bacterial flagellum protein export</keyword>
<keyword evidence="8" id="KW-0653">Protein transport</keyword>
<evidence type="ECO:0000256" key="3">
    <source>
        <dbReference type="ARBA" id="ARBA00006602"/>
    </source>
</evidence>
<dbReference type="NCBIfam" id="NF004267">
    <property type="entry name" value="PRK05687.1-3"/>
    <property type="match status" value="1"/>
</dbReference>
<evidence type="ECO:0000256" key="9">
    <source>
        <dbReference type="ARBA" id="ARBA00023225"/>
    </source>
</evidence>
<feature type="compositionally biased region" description="Basic and acidic residues" evidence="10">
    <location>
        <begin position="1"/>
        <end position="14"/>
    </location>
</feature>
<dbReference type="GO" id="GO:0003774">
    <property type="term" value="F:cytoskeletal motor activity"/>
    <property type="evidence" value="ECO:0007669"/>
    <property type="project" value="InterPro"/>
</dbReference>
<accession>A0A6L7HZL6</accession>
<evidence type="ECO:0000256" key="6">
    <source>
        <dbReference type="ARBA" id="ARBA00022490"/>
    </source>
</evidence>
<feature type="compositionally biased region" description="Polar residues" evidence="10">
    <location>
        <begin position="292"/>
        <end position="322"/>
    </location>
</feature>
<dbReference type="InterPro" id="IPR000563">
    <property type="entry name" value="Flag_FliH"/>
</dbReference>
<dbReference type="EMBL" id="WRPA01000010">
    <property type="protein sequence ID" value="MXR69450.1"/>
    <property type="molecule type" value="Genomic_DNA"/>
</dbReference>
<keyword evidence="5" id="KW-0813">Transport</keyword>
<evidence type="ECO:0000256" key="4">
    <source>
        <dbReference type="ARBA" id="ARBA00016507"/>
    </source>
</evidence>
<keyword evidence="12" id="KW-0969">Cilium</keyword>
<dbReference type="PRINTS" id="PR01003">
    <property type="entry name" value="FLGFLIH"/>
</dbReference>
<proteinExistence type="inferred from homology"/>
<organism evidence="12 13">
    <name type="scientific">Shewanella insulae</name>
    <dbReference type="NCBI Taxonomy" id="2681496"/>
    <lineage>
        <taxon>Bacteria</taxon>
        <taxon>Pseudomonadati</taxon>
        <taxon>Pseudomonadota</taxon>
        <taxon>Gammaproteobacteria</taxon>
        <taxon>Alteromonadales</taxon>
        <taxon>Shewanellaceae</taxon>
        <taxon>Shewanella</taxon>
    </lineage>
</organism>
<dbReference type="GO" id="GO:0071973">
    <property type="term" value="P:bacterial-type flagellum-dependent cell motility"/>
    <property type="evidence" value="ECO:0007669"/>
    <property type="project" value="InterPro"/>
</dbReference>
<dbReference type="PANTHER" id="PTHR34982:SF1">
    <property type="entry name" value="FLAGELLAR ASSEMBLY PROTEIN FLIH"/>
    <property type="match status" value="1"/>
</dbReference>
<keyword evidence="12" id="KW-0966">Cell projection</keyword>
<dbReference type="PANTHER" id="PTHR34982">
    <property type="entry name" value="YOP PROTEINS TRANSLOCATION PROTEIN L"/>
    <property type="match status" value="1"/>
</dbReference>
<feature type="region of interest" description="Disordered" evidence="10">
    <location>
        <begin position="1"/>
        <end position="28"/>
    </location>
</feature>
<dbReference type="AlphaFoldDB" id="A0A6L7HZL6"/>
<reference evidence="12 13" key="1">
    <citation type="submission" date="2019-12" db="EMBL/GenBank/DDBJ databases">
        <title>Shewanella insulae sp. nov., isolated from a tidal flat.</title>
        <authorList>
            <person name="Yoon J.-H."/>
        </authorList>
    </citation>
    <scope>NUCLEOTIDE SEQUENCE [LARGE SCALE GENOMIC DNA]</scope>
    <source>
        <strain evidence="12 13">JBTF-M18</strain>
    </source>
</reference>
<dbReference type="NCBIfam" id="NF004270">
    <property type="entry name" value="PRK05687.2-1"/>
    <property type="match status" value="1"/>
</dbReference>
<comment type="subcellular location">
    <subcellularLocation>
        <location evidence="2">Cytoplasm</location>
    </subcellularLocation>
</comment>
<evidence type="ECO:0000256" key="1">
    <source>
        <dbReference type="ARBA" id="ARBA00003041"/>
    </source>
</evidence>
<evidence type="ECO:0000313" key="12">
    <source>
        <dbReference type="EMBL" id="MXR69450.1"/>
    </source>
</evidence>
<dbReference type="SUPFAM" id="SSF160527">
    <property type="entry name" value="V-type ATPase subunit E-like"/>
    <property type="match status" value="1"/>
</dbReference>
<dbReference type="GO" id="GO:0015031">
    <property type="term" value="P:protein transport"/>
    <property type="evidence" value="ECO:0007669"/>
    <property type="project" value="UniProtKB-KW"/>
</dbReference>
<keyword evidence="6" id="KW-0963">Cytoplasm</keyword>
<sequence>MTMSGDKKSREGQGEHTNQADFSHWQLPDVTPVAEEPKENMFGRTAPQKAAKQIDEPVLPPTLEEIESIRAEAEAEGFAQGQEAGLAKGLEEGRLKGLEQGHEEGFRQGEAQGMEAGLAEAKQTISQFEALMQQLSMPLSLLDTEIEQALVQLSMTLAKAVIGHELKTHPEHILAALRQGVDALPLKEQGAHLRLHPEDLAIVERLYESAQLTKNHWELEADPTLSRGECIVSNSRSRVDMSLEHRIKAVFDKLIASEQRLEQQRLQQVAAMEKVPENQPQDGDAAQDSLEVESQTTDSLTGDSQQSASVDASPQVAPSEQSAPEAHQETNSDENTPKPTT</sequence>
<comment type="function">
    <text evidence="1">Needed for flagellar regrowth and assembly.</text>
</comment>
<evidence type="ECO:0000259" key="11">
    <source>
        <dbReference type="Pfam" id="PF02108"/>
    </source>
</evidence>
<name>A0A6L7HZL6_9GAMM</name>
<evidence type="ECO:0000256" key="8">
    <source>
        <dbReference type="ARBA" id="ARBA00022927"/>
    </source>
</evidence>
<feature type="domain" description="Flagellar assembly protein FliH/Type III secretion system HrpE" evidence="11">
    <location>
        <begin position="123"/>
        <end position="249"/>
    </location>
</feature>
<evidence type="ECO:0000256" key="2">
    <source>
        <dbReference type="ARBA" id="ARBA00004496"/>
    </source>
</evidence>
<dbReference type="GO" id="GO:0005829">
    <property type="term" value="C:cytosol"/>
    <property type="evidence" value="ECO:0007669"/>
    <property type="project" value="TreeGrafter"/>
</dbReference>
<dbReference type="RefSeq" id="WP_160796606.1">
    <property type="nucleotide sequence ID" value="NZ_WRPA01000010.1"/>
</dbReference>
<protein>
    <recommendedName>
        <fullName evidence="4">Flagellar assembly protein FliH</fullName>
    </recommendedName>
</protein>
<dbReference type="Proteomes" id="UP000474778">
    <property type="component" value="Unassembled WGS sequence"/>
</dbReference>
<dbReference type="GO" id="GO:0044781">
    <property type="term" value="P:bacterial-type flagellum organization"/>
    <property type="evidence" value="ECO:0007669"/>
    <property type="project" value="UniProtKB-KW"/>
</dbReference>
<keyword evidence="13" id="KW-1185">Reference proteome</keyword>
<keyword evidence="7" id="KW-1005">Bacterial flagellum biogenesis</keyword>
<dbReference type="InterPro" id="IPR018035">
    <property type="entry name" value="Flagellar_FliH/T3SS_HrpE"/>
</dbReference>